<dbReference type="AlphaFoldDB" id="A0A2P2P2N6"/>
<reference evidence="1" key="1">
    <citation type="submission" date="2018-02" db="EMBL/GenBank/DDBJ databases">
        <title>Rhizophora mucronata_Transcriptome.</title>
        <authorList>
            <person name="Meera S.P."/>
            <person name="Sreeshan A."/>
            <person name="Augustine A."/>
        </authorList>
    </citation>
    <scope>NUCLEOTIDE SEQUENCE</scope>
    <source>
        <tissue evidence="1">Leaf</tissue>
    </source>
</reference>
<evidence type="ECO:0000313" key="1">
    <source>
        <dbReference type="EMBL" id="MBX49008.1"/>
    </source>
</evidence>
<sequence>MKLAVYLSKISEQHMTNIFHLWYWLPVNT</sequence>
<proteinExistence type="predicted"/>
<name>A0A2P2P2N6_RHIMU</name>
<organism evidence="1">
    <name type="scientific">Rhizophora mucronata</name>
    <name type="common">Asiatic mangrove</name>
    <dbReference type="NCBI Taxonomy" id="61149"/>
    <lineage>
        <taxon>Eukaryota</taxon>
        <taxon>Viridiplantae</taxon>
        <taxon>Streptophyta</taxon>
        <taxon>Embryophyta</taxon>
        <taxon>Tracheophyta</taxon>
        <taxon>Spermatophyta</taxon>
        <taxon>Magnoliopsida</taxon>
        <taxon>eudicotyledons</taxon>
        <taxon>Gunneridae</taxon>
        <taxon>Pentapetalae</taxon>
        <taxon>rosids</taxon>
        <taxon>fabids</taxon>
        <taxon>Malpighiales</taxon>
        <taxon>Rhizophoraceae</taxon>
        <taxon>Rhizophora</taxon>
    </lineage>
</organism>
<protein>
    <submittedName>
        <fullName evidence="1">Uncharacterized protein</fullName>
    </submittedName>
</protein>
<dbReference type="EMBL" id="GGEC01068524">
    <property type="protein sequence ID" value="MBX49008.1"/>
    <property type="molecule type" value="Transcribed_RNA"/>
</dbReference>
<accession>A0A2P2P2N6</accession>